<dbReference type="Proteomes" id="UP000823960">
    <property type="component" value="Unassembled WGS sequence"/>
</dbReference>
<organism evidence="9 10">
    <name type="scientific">Candidatus Faeciplasma avium</name>
    <dbReference type="NCBI Taxonomy" id="2840798"/>
    <lineage>
        <taxon>Bacteria</taxon>
        <taxon>Bacillati</taxon>
        <taxon>Bacillota</taxon>
        <taxon>Clostridia</taxon>
        <taxon>Eubacteriales</taxon>
        <taxon>Oscillospiraceae</taxon>
        <taxon>Oscillospiraceae incertae sedis</taxon>
        <taxon>Candidatus Faeciplasma</taxon>
    </lineage>
</organism>
<dbReference type="AlphaFoldDB" id="A0A9D1T3H9"/>
<dbReference type="GO" id="GO:0005737">
    <property type="term" value="C:cytoplasm"/>
    <property type="evidence" value="ECO:0007669"/>
    <property type="project" value="UniProtKB-SubCell"/>
</dbReference>
<name>A0A9D1T3H9_9FIRM</name>
<dbReference type="Gene3D" id="3.30.70.1620">
    <property type="match status" value="1"/>
</dbReference>
<evidence type="ECO:0000256" key="7">
    <source>
        <dbReference type="HAMAP-Rule" id="MF_01894"/>
    </source>
</evidence>
<dbReference type="GO" id="GO:0016887">
    <property type="term" value="F:ATP hydrolysis activity"/>
    <property type="evidence" value="ECO:0007669"/>
    <property type="project" value="InterPro"/>
</dbReference>
<dbReference type="InterPro" id="IPR027417">
    <property type="entry name" value="P-loop_NTPase"/>
</dbReference>
<dbReference type="Pfam" id="PF02463">
    <property type="entry name" value="SMC_N"/>
    <property type="match status" value="1"/>
</dbReference>
<dbReference type="CDD" id="cd03278">
    <property type="entry name" value="ABC_SMC_barmotin"/>
    <property type="match status" value="1"/>
</dbReference>
<evidence type="ECO:0000256" key="4">
    <source>
        <dbReference type="ARBA" id="ARBA00022840"/>
    </source>
</evidence>
<comment type="subunit">
    <text evidence="7">Homodimer.</text>
</comment>
<dbReference type="SUPFAM" id="SSF52540">
    <property type="entry name" value="P-loop containing nucleoside triphosphate hydrolases"/>
    <property type="match status" value="1"/>
</dbReference>
<dbReference type="GO" id="GO:0003677">
    <property type="term" value="F:DNA binding"/>
    <property type="evidence" value="ECO:0007669"/>
    <property type="project" value="UniProtKB-UniRule"/>
</dbReference>
<comment type="function">
    <text evidence="7">Required for chromosome condensation and partitioning.</text>
</comment>
<sequence length="1189" mass="133351">MRLQSLELQGFKSFPDKTRLDFDRGLTAVVGPNGSGKSNIGDAVRWVLGEQSSRTLRGGRMEDVIFGGTEKRRPVSFASVTLNIENGDRLLAVEEDLVSVTRKLYRNGDSEYMINGSPVRLRDIVELFMDTGLGRDGYSIIGQGRVADIISSKSNERREIFEEAAGISKFRYKKQEAERKLASSEDNLLRLGDILSELEARLEPLRAQSEKAQRYLELAGKRKKLEISLWADRLSELDSAGQRINDDILVGTSELEIAEGELSSLEAEINELILKRRQCSVFAEESRRESQRISQELSEHSKKAAVYENNIMHYNSQLKELEQKRKELSKASLELEKSVEEKSLEIDKILLQIKEAKSEILESEGELSRLDEESGRLQSELHGSSDRLGRMYIRRSELSYTIESSRSSLNTSTQELEQLREQGASLEHRLSELAGKREELSKSLQEAKSLCEMENNRLAGYNLLYGKKSESKSRLEAEYNQTELSYGGTASKRQLLLELENSMEGFGGSVRSVTAAARAGRLRGVRGAVGSLISVESRYSLAIETALGASLQNIIVENEESAKASIRYLMDTGKGRATFLPITTIKPSRLSEGGLESEEGFISVASGLVSCDNEYRAIVEYLLGRIVVSENIDLAAKMARKHGYRFKIITLDGQVINSGGSFTGGSVSKSAGILSRKNEIALCDRELSELEKKRESLKSRLDACTSELTRLGFELDSQKEKIREAESSRVQLDTELEALSPLELEIKSRLSETELLIGENLSRADSLKESEMTASAELESLAGEIDSLESFLAEANKKSSQEKERRELLSAELSNKRLRLLELEKNKESAEYLLSSLRGGINSSKAENEENIEREKKIASMIESERLAIESLEHDSRTLRAKIEELGLRTKSELDSSLEYERQENLKREEEKISVRKKEELGSKLSGLKERLLSFNKERESIITELWEEYSLSLADAMSQAEELESRQSASKRLYDIKAKIRELGSVNTEAIDEYREVKERHAFLKDQLDDVKKSKASLEKLISELTKTMRERFADSFNKINQAFGEIFVELFGGGSGELTLTDPEDALESGIEISVAPPGKVIKSLSLLSGGEQAFVAIAIYFAILRLRPSPFCILDEIEAALDDVNVTKYAQYLRRYVGTTQFILITHRRGTMEEADVLYGVTMQEKGVSRLLRLDLGEVSPSWDIE</sequence>
<comment type="similarity">
    <text evidence="7">Belongs to the SMC family.</text>
</comment>
<gene>
    <name evidence="7 9" type="primary">smc</name>
    <name evidence="9" type="ORF">IAD28_02295</name>
</gene>
<feature type="coiled-coil region" evidence="7">
    <location>
        <begin position="680"/>
        <end position="735"/>
    </location>
</feature>
<reference evidence="9" key="1">
    <citation type="submission" date="2020-10" db="EMBL/GenBank/DDBJ databases">
        <authorList>
            <person name="Gilroy R."/>
        </authorList>
    </citation>
    <scope>NUCLEOTIDE SEQUENCE</scope>
    <source>
        <strain evidence="9">1370</strain>
    </source>
</reference>
<dbReference type="FunFam" id="3.40.50.300:FF:000901">
    <property type="entry name" value="Chromosome partition protein Smc"/>
    <property type="match status" value="1"/>
</dbReference>
<feature type="binding site" evidence="7">
    <location>
        <begin position="32"/>
        <end position="39"/>
    </location>
    <ligand>
        <name>ATP</name>
        <dbReference type="ChEBI" id="CHEBI:30616"/>
    </ligand>
</feature>
<keyword evidence="4 7" id="KW-0067">ATP-binding</keyword>
<evidence type="ECO:0000256" key="6">
    <source>
        <dbReference type="ARBA" id="ARBA00023125"/>
    </source>
</evidence>
<evidence type="ECO:0000256" key="5">
    <source>
        <dbReference type="ARBA" id="ARBA00023054"/>
    </source>
</evidence>
<dbReference type="NCBIfam" id="TIGR02168">
    <property type="entry name" value="SMC_prok_B"/>
    <property type="match status" value="1"/>
</dbReference>
<dbReference type="InterPro" id="IPR003395">
    <property type="entry name" value="RecF/RecN/SMC_N"/>
</dbReference>
<evidence type="ECO:0000256" key="2">
    <source>
        <dbReference type="ARBA" id="ARBA00022490"/>
    </source>
</evidence>
<keyword evidence="3 7" id="KW-0547">Nucleotide-binding</keyword>
<accession>A0A9D1T3H9</accession>
<feature type="coiled-coil region" evidence="7">
    <location>
        <begin position="167"/>
        <end position="201"/>
    </location>
</feature>
<feature type="coiled-coil region" evidence="7">
    <location>
        <begin position="778"/>
        <end position="826"/>
    </location>
</feature>
<evidence type="ECO:0000256" key="1">
    <source>
        <dbReference type="ARBA" id="ARBA00004496"/>
    </source>
</evidence>
<feature type="coiled-coil region" evidence="7">
    <location>
        <begin position="988"/>
        <end position="1032"/>
    </location>
</feature>
<reference evidence="9" key="2">
    <citation type="journal article" date="2021" name="PeerJ">
        <title>Extensive microbial diversity within the chicken gut microbiome revealed by metagenomics and culture.</title>
        <authorList>
            <person name="Gilroy R."/>
            <person name="Ravi A."/>
            <person name="Getino M."/>
            <person name="Pursley I."/>
            <person name="Horton D.L."/>
            <person name="Alikhan N.F."/>
            <person name="Baker D."/>
            <person name="Gharbi K."/>
            <person name="Hall N."/>
            <person name="Watson M."/>
            <person name="Adriaenssens E.M."/>
            <person name="Foster-Nyarko E."/>
            <person name="Jarju S."/>
            <person name="Secka A."/>
            <person name="Antonio M."/>
            <person name="Oren A."/>
            <person name="Chaudhuri R.R."/>
            <person name="La Ragione R."/>
            <person name="Hildebrand F."/>
            <person name="Pallen M.J."/>
        </authorList>
    </citation>
    <scope>NUCLEOTIDE SEQUENCE</scope>
    <source>
        <strain evidence="9">1370</strain>
    </source>
</reference>
<feature type="domain" description="SMC hinge" evidence="8">
    <location>
        <begin position="523"/>
        <end position="639"/>
    </location>
</feature>
<dbReference type="GO" id="GO:0030261">
    <property type="term" value="P:chromosome condensation"/>
    <property type="evidence" value="ECO:0007669"/>
    <property type="project" value="InterPro"/>
</dbReference>
<evidence type="ECO:0000259" key="8">
    <source>
        <dbReference type="SMART" id="SM00968"/>
    </source>
</evidence>
<dbReference type="GO" id="GO:0005694">
    <property type="term" value="C:chromosome"/>
    <property type="evidence" value="ECO:0007669"/>
    <property type="project" value="InterPro"/>
</dbReference>
<evidence type="ECO:0000313" key="10">
    <source>
        <dbReference type="Proteomes" id="UP000823960"/>
    </source>
</evidence>
<dbReference type="GO" id="GO:0007059">
    <property type="term" value="P:chromosome segregation"/>
    <property type="evidence" value="ECO:0007669"/>
    <property type="project" value="UniProtKB-UniRule"/>
</dbReference>
<feature type="coiled-coil region" evidence="7">
    <location>
        <begin position="402"/>
        <end position="457"/>
    </location>
</feature>
<dbReference type="HAMAP" id="MF_01894">
    <property type="entry name" value="Smc_prok"/>
    <property type="match status" value="1"/>
</dbReference>
<keyword evidence="2 7" id="KW-0963">Cytoplasm</keyword>
<dbReference type="PANTHER" id="PTHR43977">
    <property type="entry name" value="STRUCTURAL MAINTENANCE OF CHROMOSOMES PROTEIN 3"/>
    <property type="match status" value="1"/>
</dbReference>
<dbReference type="InterPro" id="IPR010935">
    <property type="entry name" value="SMC_hinge"/>
</dbReference>
<feature type="coiled-coil region" evidence="7">
    <location>
        <begin position="862"/>
        <end position="889"/>
    </location>
</feature>
<dbReference type="Gene3D" id="1.10.287.1490">
    <property type="match status" value="1"/>
</dbReference>
<dbReference type="GO" id="GO:0006260">
    <property type="term" value="P:DNA replication"/>
    <property type="evidence" value="ECO:0007669"/>
    <property type="project" value="UniProtKB-UniRule"/>
</dbReference>
<dbReference type="EMBL" id="DVOL01000031">
    <property type="protein sequence ID" value="HIV10510.1"/>
    <property type="molecule type" value="Genomic_DNA"/>
</dbReference>
<dbReference type="Pfam" id="PF06470">
    <property type="entry name" value="SMC_hinge"/>
    <property type="match status" value="1"/>
</dbReference>
<dbReference type="Gene3D" id="1.20.1060.20">
    <property type="match status" value="1"/>
</dbReference>
<keyword evidence="6 7" id="KW-0238">DNA-binding</keyword>
<feature type="coiled-coil region" evidence="7">
    <location>
        <begin position="255"/>
        <end position="373"/>
    </location>
</feature>
<comment type="caution">
    <text evidence="9">The sequence shown here is derived from an EMBL/GenBank/DDBJ whole genome shotgun (WGS) entry which is preliminary data.</text>
</comment>
<evidence type="ECO:0000256" key="3">
    <source>
        <dbReference type="ARBA" id="ARBA00022741"/>
    </source>
</evidence>
<dbReference type="GO" id="GO:0007062">
    <property type="term" value="P:sister chromatid cohesion"/>
    <property type="evidence" value="ECO:0007669"/>
    <property type="project" value="InterPro"/>
</dbReference>
<protein>
    <recommendedName>
        <fullName evidence="7">Chromosome partition protein Smc</fullName>
    </recommendedName>
</protein>
<keyword evidence="5 7" id="KW-0175">Coiled coil</keyword>
<dbReference type="SMART" id="SM00968">
    <property type="entry name" value="SMC_hinge"/>
    <property type="match status" value="1"/>
</dbReference>
<dbReference type="PIRSF" id="PIRSF005719">
    <property type="entry name" value="SMC"/>
    <property type="match status" value="1"/>
</dbReference>
<comment type="subcellular location">
    <subcellularLocation>
        <location evidence="1 7">Cytoplasm</location>
    </subcellularLocation>
</comment>
<evidence type="ECO:0000313" key="9">
    <source>
        <dbReference type="EMBL" id="HIV10510.1"/>
    </source>
</evidence>
<dbReference type="InterPro" id="IPR011890">
    <property type="entry name" value="SMC_prok"/>
</dbReference>
<dbReference type="SUPFAM" id="SSF75553">
    <property type="entry name" value="Smc hinge domain"/>
    <property type="match status" value="1"/>
</dbReference>
<proteinExistence type="inferred from homology"/>
<dbReference type="SUPFAM" id="SSF90257">
    <property type="entry name" value="Myosin rod fragments"/>
    <property type="match status" value="1"/>
</dbReference>
<dbReference type="InterPro" id="IPR024704">
    <property type="entry name" value="SMC"/>
</dbReference>
<dbReference type="GO" id="GO:0005524">
    <property type="term" value="F:ATP binding"/>
    <property type="evidence" value="ECO:0007669"/>
    <property type="project" value="UniProtKB-UniRule"/>
</dbReference>
<comment type="domain">
    <text evidence="7">Contains large globular domains required for ATP hydrolysis at each terminus and a third globular domain forming a flexible hinge near the middle of the molecule. These domains are separated by coiled-coil structures.</text>
</comment>
<dbReference type="Gene3D" id="3.40.50.300">
    <property type="entry name" value="P-loop containing nucleotide triphosphate hydrolases"/>
    <property type="match status" value="2"/>
</dbReference>
<dbReference type="InterPro" id="IPR036277">
    <property type="entry name" value="SMC_hinge_sf"/>
</dbReference>